<feature type="signal peptide" evidence="10">
    <location>
        <begin position="1"/>
        <end position="21"/>
    </location>
</feature>
<dbReference type="SUPFAM" id="SSF56935">
    <property type="entry name" value="Porins"/>
    <property type="match status" value="1"/>
</dbReference>
<evidence type="ECO:0000256" key="8">
    <source>
        <dbReference type="PROSITE-ProRule" id="PRU01360"/>
    </source>
</evidence>
<gene>
    <name evidence="13" type="ORF">COR50_16900</name>
</gene>
<evidence type="ECO:0000256" key="6">
    <source>
        <dbReference type="ARBA" id="ARBA00023136"/>
    </source>
</evidence>
<keyword evidence="14" id="KW-1185">Reference proteome</keyword>
<evidence type="ECO:0000256" key="5">
    <source>
        <dbReference type="ARBA" id="ARBA00023077"/>
    </source>
</evidence>
<evidence type="ECO:0000256" key="9">
    <source>
        <dbReference type="RuleBase" id="RU003357"/>
    </source>
</evidence>
<accession>A0A291QXW7</accession>
<evidence type="ECO:0000256" key="4">
    <source>
        <dbReference type="ARBA" id="ARBA00022692"/>
    </source>
</evidence>
<keyword evidence="10" id="KW-0732">Signal</keyword>
<dbReference type="NCBIfam" id="TIGR04057">
    <property type="entry name" value="SusC_RagA_signa"/>
    <property type="match status" value="1"/>
</dbReference>
<evidence type="ECO:0000256" key="2">
    <source>
        <dbReference type="ARBA" id="ARBA00022448"/>
    </source>
</evidence>
<dbReference type="SUPFAM" id="SSF49464">
    <property type="entry name" value="Carboxypeptidase regulatory domain-like"/>
    <property type="match status" value="1"/>
</dbReference>
<dbReference type="EMBL" id="CP023777">
    <property type="protein sequence ID" value="ATL48704.1"/>
    <property type="molecule type" value="Genomic_DNA"/>
</dbReference>
<dbReference type="Pfam" id="PF07715">
    <property type="entry name" value="Plug"/>
    <property type="match status" value="1"/>
</dbReference>
<dbReference type="InterPro" id="IPR000531">
    <property type="entry name" value="Beta-barrel_TonB"/>
</dbReference>
<dbReference type="OrthoDB" id="9768177at2"/>
<comment type="subcellular location">
    <subcellularLocation>
        <location evidence="1 8">Cell outer membrane</location>
        <topology evidence="1 8">Multi-pass membrane protein</topology>
    </subcellularLocation>
</comment>
<dbReference type="GO" id="GO:0009279">
    <property type="term" value="C:cell outer membrane"/>
    <property type="evidence" value="ECO:0007669"/>
    <property type="project" value="UniProtKB-SubCell"/>
</dbReference>
<keyword evidence="2 8" id="KW-0813">Transport</keyword>
<dbReference type="Pfam" id="PF13715">
    <property type="entry name" value="CarbopepD_reg_2"/>
    <property type="match status" value="1"/>
</dbReference>
<dbReference type="InterPro" id="IPR037066">
    <property type="entry name" value="Plug_dom_sf"/>
</dbReference>
<evidence type="ECO:0000256" key="10">
    <source>
        <dbReference type="SAM" id="SignalP"/>
    </source>
</evidence>
<dbReference type="RefSeq" id="WP_098195077.1">
    <property type="nucleotide sequence ID" value="NZ_CP023777.1"/>
</dbReference>
<dbReference type="Gene3D" id="2.40.170.20">
    <property type="entry name" value="TonB-dependent receptor, beta-barrel domain"/>
    <property type="match status" value="1"/>
</dbReference>
<dbReference type="InterPro" id="IPR039426">
    <property type="entry name" value="TonB-dep_rcpt-like"/>
</dbReference>
<dbReference type="InterPro" id="IPR036942">
    <property type="entry name" value="Beta-barrel_TonB_sf"/>
</dbReference>
<dbReference type="InterPro" id="IPR008969">
    <property type="entry name" value="CarboxyPept-like_regulatory"/>
</dbReference>
<keyword evidence="3 8" id="KW-1134">Transmembrane beta strand</keyword>
<dbReference type="InterPro" id="IPR023997">
    <property type="entry name" value="TonB-dep_OMP_SusC/RagA_CS"/>
</dbReference>
<evidence type="ECO:0000256" key="7">
    <source>
        <dbReference type="ARBA" id="ARBA00023237"/>
    </source>
</evidence>
<dbReference type="KEGG" id="cbae:COR50_16900"/>
<dbReference type="InterPro" id="IPR023996">
    <property type="entry name" value="TonB-dep_OMP_SusC/RagA"/>
</dbReference>
<keyword evidence="7 8" id="KW-0998">Cell outer membrane</keyword>
<dbReference type="NCBIfam" id="TIGR04056">
    <property type="entry name" value="OMP_RagA_SusC"/>
    <property type="match status" value="1"/>
</dbReference>
<evidence type="ECO:0000313" key="14">
    <source>
        <dbReference type="Proteomes" id="UP000220133"/>
    </source>
</evidence>
<dbReference type="Gene3D" id="2.170.130.10">
    <property type="entry name" value="TonB-dependent receptor, plug domain"/>
    <property type="match status" value="1"/>
</dbReference>
<name>A0A291QXW7_9BACT</name>
<proteinExistence type="inferred from homology"/>
<dbReference type="AlphaFoldDB" id="A0A291QXW7"/>
<evidence type="ECO:0000256" key="3">
    <source>
        <dbReference type="ARBA" id="ARBA00022452"/>
    </source>
</evidence>
<organism evidence="13 14">
    <name type="scientific">Chitinophaga caeni</name>
    <dbReference type="NCBI Taxonomy" id="2029983"/>
    <lineage>
        <taxon>Bacteria</taxon>
        <taxon>Pseudomonadati</taxon>
        <taxon>Bacteroidota</taxon>
        <taxon>Chitinophagia</taxon>
        <taxon>Chitinophagales</taxon>
        <taxon>Chitinophagaceae</taxon>
        <taxon>Chitinophaga</taxon>
    </lineage>
</organism>
<dbReference type="Proteomes" id="UP000220133">
    <property type="component" value="Chromosome"/>
</dbReference>
<dbReference type="InterPro" id="IPR012910">
    <property type="entry name" value="Plug_dom"/>
</dbReference>
<feature type="domain" description="TonB-dependent receptor-like beta-barrel" evidence="11">
    <location>
        <begin position="420"/>
        <end position="993"/>
    </location>
</feature>
<evidence type="ECO:0000313" key="13">
    <source>
        <dbReference type="EMBL" id="ATL48704.1"/>
    </source>
</evidence>
<dbReference type="FunFam" id="2.170.130.10:FF:000003">
    <property type="entry name" value="SusC/RagA family TonB-linked outer membrane protein"/>
    <property type="match status" value="1"/>
</dbReference>
<reference evidence="13 14" key="1">
    <citation type="submission" date="2017-10" db="EMBL/GenBank/DDBJ databases">
        <title>Paenichitinophaga pekingensis gen. nov., sp. nov., isolated from activated sludge.</title>
        <authorList>
            <person name="Jin D."/>
            <person name="Kong X."/>
            <person name="Deng Y."/>
            <person name="Bai Z."/>
        </authorList>
    </citation>
    <scope>NUCLEOTIDE SEQUENCE [LARGE SCALE GENOMIC DNA]</scope>
    <source>
        <strain evidence="13 14">13</strain>
    </source>
</reference>
<evidence type="ECO:0000259" key="11">
    <source>
        <dbReference type="Pfam" id="PF00593"/>
    </source>
</evidence>
<keyword evidence="5 9" id="KW-0798">TonB box</keyword>
<sequence length="1032" mass="115069">MKKFIYSLLPILLLANLAVKAQQIVAKGQVTDGKQPLPGVSVFEKDLPSHGVVTDENGNFSLEIRSKSKTLIFSYVGFLKQEVGASSNMKVVLKTDNKGLEEVVVVGYGEQKKITTTGALSSVSGEQIRQSPTASLQNALSGRLPGLFSQQRSGQPGKDGAAFQIRGISSYNTTGGNVANNPLIIVDDIEFTYDQVNQLDPNEIESVSILKDASTTAVYGIRGANGVLVIKTRRGKSGKPKLSIRNETGALTPTRPPDMNNGFTTLSLLREQVTMKENDPAANYPQFFSGNNLDYYKDNSDPYGHPYVDWWDVLMRDYSLQNRTNFDISGGSDLIKYFISLGYITQGGIYKNFSADEGYNSNYFYNRYNFRSNIDINPTKDLKIRVDLSGRFSTINEPNDKPFNNGGTTFQYLWNGELSSFGYPVYNENGTLGGTTSSGTKGNPVANLTYSGYQRNFENNFNMVTSATHNLDFITKGLSVNALVSLASDYDFTKSLTRASNEILTYYYDDIEGTYKPTVNNLYRMGKLSRGGGYRGSVRRLNLQANLSYNRSFGNHNISFLALANQLTNNNNYYSNPNVIADIPDNFRGFTGRLSYNYKMKYLLEINAGYNGSDRFASDKKYGLFPAISAGWNISEEPFFKENVKFVDALKFRGSYGLVGSDKIGSYKYLYEQIYNGGKGYNFGEVPTGVSGIIEGDLGNDEVTWEKERKLDIGMDAKLFNGKLGITADYFANERYDILSTRGTVPNVFGVGLPPMNIGRVSNKGWELEVEYNNRGGKFQYFVRGMVSYAKNKILYMDEPIQSYPWLAKTGKSIGEQFGYKYVGYFEDVEDVMKSPKLVTSVPMQNLFPGALKFADLNGDGIINDYDRTSIGNNQPRYTGSIAFGFTYKGFDFSTMFQGAFDYVLNIQRGSLAYNRPERQSVPFNLDRWLPWNTDNSYPALADGQGSSQASSYWYRSGDYVRWKNIELGYNVPSSLLRHKVIKSVRIYANGYNMALVYTGLPVAIDPESAVSSSIGEYPQQRIYNLGVQVGL</sequence>
<feature type="chain" id="PRO_5012268161" evidence="10">
    <location>
        <begin position="22"/>
        <end position="1032"/>
    </location>
</feature>
<keyword evidence="6 8" id="KW-0472">Membrane</keyword>
<dbReference type="PROSITE" id="PS52016">
    <property type="entry name" value="TONB_DEPENDENT_REC_3"/>
    <property type="match status" value="1"/>
</dbReference>
<comment type="similarity">
    <text evidence="8 9">Belongs to the TonB-dependent receptor family.</text>
</comment>
<dbReference type="Pfam" id="PF00593">
    <property type="entry name" value="TonB_dep_Rec_b-barrel"/>
    <property type="match status" value="1"/>
</dbReference>
<protein>
    <submittedName>
        <fullName evidence="13">SusC/RagA family TonB-linked outer membrane protein</fullName>
    </submittedName>
</protein>
<evidence type="ECO:0000259" key="12">
    <source>
        <dbReference type="Pfam" id="PF07715"/>
    </source>
</evidence>
<evidence type="ECO:0000256" key="1">
    <source>
        <dbReference type="ARBA" id="ARBA00004571"/>
    </source>
</evidence>
<keyword evidence="4 8" id="KW-0812">Transmembrane</keyword>
<feature type="domain" description="TonB-dependent receptor plug" evidence="12">
    <location>
        <begin position="113"/>
        <end position="227"/>
    </location>
</feature>